<proteinExistence type="predicted"/>
<reference evidence="5" key="1">
    <citation type="submission" date="2020-01" db="EMBL/GenBank/DDBJ databases">
        <title>Identification and distribution of gene clusters putatively required for synthesis of sphingolipid metabolism inhibitors in phylogenetically diverse species of the filamentous fungus Fusarium.</title>
        <authorList>
            <person name="Kim H.-S."/>
            <person name="Busman M."/>
            <person name="Brown D.W."/>
            <person name="Divon H."/>
            <person name="Uhlig S."/>
            <person name="Proctor R.H."/>
        </authorList>
    </citation>
    <scope>NUCLEOTIDE SEQUENCE</scope>
    <source>
        <strain evidence="5">NRRL 53441</strain>
    </source>
</reference>
<keyword evidence="3" id="KW-1133">Transmembrane helix</keyword>
<dbReference type="SUPFAM" id="SSF161084">
    <property type="entry name" value="MAPEG domain-like"/>
    <property type="match status" value="1"/>
</dbReference>
<keyword evidence="6" id="KW-1185">Reference proteome</keyword>
<dbReference type="EMBL" id="JAADJG010000399">
    <property type="protein sequence ID" value="KAF4447402.1"/>
    <property type="molecule type" value="Genomic_DNA"/>
</dbReference>
<name>A0A8H4KBI3_9HYPO</name>
<dbReference type="Pfam" id="PF01124">
    <property type="entry name" value="MAPEG"/>
    <property type="match status" value="1"/>
</dbReference>
<comment type="subcellular location">
    <subcellularLocation>
        <location evidence="1">Membrane</location>
    </subcellularLocation>
</comment>
<dbReference type="GO" id="GO:0016020">
    <property type="term" value="C:membrane"/>
    <property type="evidence" value="ECO:0007669"/>
    <property type="project" value="UniProtKB-SubCell"/>
</dbReference>
<comment type="caution">
    <text evidence="5">The sequence shown here is derived from an EMBL/GenBank/DDBJ whole genome shotgun (WGS) entry which is preliminary data.</text>
</comment>
<dbReference type="PANTHER" id="PTHR35371:SF1">
    <property type="entry name" value="BLR7753 PROTEIN"/>
    <property type="match status" value="1"/>
</dbReference>
<dbReference type="InterPro" id="IPR001129">
    <property type="entry name" value="Membr-assoc_MAPEG"/>
</dbReference>
<evidence type="ECO:0000256" key="3">
    <source>
        <dbReference type="ARBA" id="ARBA00022989"/>
    </source>
</evidence>
<dbReference type="OrthoDB" id="4837799at2759"/>
<evidence type="ECO:0000256" key="4">
    <source>
        <dbReference type="ARBA" id="ARBA00023136"/>
    </source>
</evidence>
<keyword evidence="2" id="KW-0812">Transmembrane</keyword>
<keyword evidence="4" id="KW-0472">Membrane</keyword>
<evidence type="ECO:0000256" key="2">
    <source>
        <dbReference type="ARBA" id="ARBA00022692"/>
    </source>
</evidence>
<dbReference type="PANTHER" id="PTHR35371">
    <property type="entry name" value="INNER MEMBRANE PROTEIN"/>
    <property type="match status" value="1"/>
</dbReference>
<dbReference type="InterPro" id="IPR023352">
    <property type="entry name" value="MAPEG-like_dom_sf"/>
</dbReference>
<evidence type="ECO:0000256" key="1">
    <source>
        <dbReference type="ARBA" id="ARBA00004370"/>
    </source>
</evidence>
<gene>
    <name evidence="5" type="ORF">F53441_9080</name>
</gene>
<evidence type="ECO:0000313" key="6">
    <source>
        <dbReference type="Proteomes" id="UP000605986"/>
    </source>
</evidence>
<dbReference type="AlphaFoldDB" id="A0A8H4KBI3"/>
<evidence type="ECO:0000313" key="5">
    <source>
        <dbReference type="EMBL" id="KAF4447402.1"/>
    </source>
</evidence>
<protein>
    <submittedName>
        <fullName evidence="5">Uncharacterized protein</fullName>
    </submittedName>
</protein>
<dbReference type="Proteomes" id="UP000605986">
    <property type="component" value="Unassembled WGS sequence"/>
</dbReference>
<organism evidence="5 6">
    <name type="scientific">Fusarium austroafricanum</name>
    <dbReference type="NCBI Taxonomy" id="2364996"/>
    <lineage>
        <taxon>Eukaryota</taxon>
        <taxon>Fungi</taxon>
        <taxon>Dikarya</taxon>
        <taxon>Ascomycota</taxon>
        <taxon>Pezizomycotina</taxon>
        <taxon>Sordariomycetes</taxon>
        <taxon>Hypocreomycetidae</taxon>
        <taxon>Hypocreales</taxon>
        <taxon>Nectriaceae</taxon>
        <taxon>Fusarium</taxon>
        <taxon>Fusarium concolor species complex</taxon>
    </lineage>
</organism>
<sequence>MESFLGLDLTRNYSFFTHKQFLLRAKATTENGLETIGLYAAGIAAANFAGVPTPTINTLGLGYVVSRLAYNVAYLWLQTDPRFGRLRAAEIKSLIMFQINYIVIFFASTAFSLLDGPGACDTDPAAITAAPEAFDCDYSYCDENSVSWCFHFIPFTTIDPALGPLPGETRVSVGTCGPKTV</sequence>
<dbReference type="Gene3D" id="1.20.120.550">
    <property type="entry name" value="Membrane associated eicosanoid/glutathione metabolism-like domain"/>
    <property type="match status" value="1"/>
</dbReference>
<accession>A0A8H4KBI3</accession>